<comment type="similarity">
    <text evidence="1">Belongs to the bacterial solute-binding protein 1 family.</text>
</comment>
<gene>
    <name evidence="5" type="ORF">FYJ24_07610</name>
</gene>
<protein>
    <submittedName>
        <fullName evidence="5">Extracellular solute-binding protein</fullName>
    </submittedName>
</protein>
<dbReference type="PROSITE" id="PS51257">
    <property type="entry name" value="PROKAR_LIPOPROTEIN"/>
    <property type="match status" value="1"/>
</dbReference>
<dbReference type="GO" id="GO:0055085">
    <property type="term" value="P:transmembrane transport"/>
    <property type="evidence" value="ECO:0007669"/>
    <property type="project" value="InterPro"/>
</dbReference>
<dbReference type="InterPro" id="IPR006061">
    <property type="entry name" value="SBP_1_CS"/>
</dbReference>
<name>A0A6N7W869_9ACTO</name>
<dbReference type="PANTHER" id="PTHR43649:SF14">
    <property type="entry name" value="BLR3389 PROTEIN"/>
    <property type="match status" value="1"/>
</dbReference>
<keyword evidence="6" id="KW-1185">Reference proteome</keyword>
<dbReference type="Proteomes" id="UP000470875">
    <property type="component" value="Unassembled WGS sequence"/>
</dbReference>
<evidence type="ECO:0000256" key="4">
    <source>
        <dbReference type="SAM" id="SignalP"/>
    </source>
</evidence>
<comment type="caution">
    <text evidence="5">The sequence shown here is derived from an EMBL/GenBank/DDBJ whole genome shotgun (WGS) entry which is preliminary data.</text>
</comment>
<feature type="signal peptide" evidence="4">
    <location>
        <begin position="1"/>
        <end position="25"/>
    </location>
</feature>
<organism evidence="5 6">
    <name type="scientific">Scrofimicrobium canadense</name>
    <dbReference type="NCBI Taxonomy" id="2652290"/>
    <lineage>
        <taxon>Bacteria</taxon>
        <taxon>Bacillati</taxon>
        <taxon>Actinomycetota</taxon>
        <taxon>Actinomycetes</taxon>
        <taxon>Actinomycetales</taxon>
        <taxon>Actinomycetaceae</taxon>
        <taxon>Scrofimicrobium</taxon>
    </lineage>
</organism>
<reference evidence="5 6" key="1">
    <citation type="submission" date="2019-08" db="EMBL/GenBank/DDBJ databases">
        <title>In-depth cultivation of the pig gut microbiome towards novel bacterial diversity and tailored functional studies.</title>
        <authorList>
            <person name="Wylensek D."/>
            <person name="Hitch T.C.A."/>
            <person name="Clavel T."/>
        </authorList>
    </citation>
    <scope>NUCLEOTIDE SEQUENCE [LARGE SCALE GENOMIC DNA]</scope>
    <source>
        <strain evidence="5 6">WB03_NA08</strain>
    </source>
</reference>
<dbReference type="AlphaFoldDB" id="A0A6N7W869"/>
<dbReference type="InterPro" id="IPR050490">
    <property type="entry name" value="Bact_solute-bd_prot1"/>
</dbReference>
<proteinExistence type="inferred from homology"/>
<keyword evidence="2" id="KW-0813">Transport</keyword>
<dbReference type="EMBL" id="VULO01000008">
    <property type="protein sequence ID" value="MSS84632.1"/>
    <property type="molecule type" value="Genomic_DNA"/>
</dbReference>
<sequence length="448" mass="47617">MNISKWAQLPITVAALLTAGALTLAGCSANGGGNNEIAESGTTASSDEALAQGGEITIWSWEGTLKDVVADFEADNPGVKVNLVNAGSGNDHYAALQNAIAAGSGIPDIAQVEYFAIPQFALPGSLVDLNQFGAADLDGKFSPGPWNSVQFGEGIYGMPMDSGPIALFYNATLFEENGVEVPTTWEEFVEAGRALKKSNAKAYIMTDTGNAGVTQALIWQAGGRPFQVEGTDVSINFDEAGVHKYTDMWQTLIDEDLLAPFSLWSDEWYQGLADGSIATLVAGAWMPANLESGVPTGSGDWRVAMIPQWEADQRTSAENGGSSLAIMEGTPNAELAYAFLEYANLGGGVKTRVELGAFPATTAELNSEEFKNREFEYFGGQKANEIFVDSANAVAEGWSFLPFQVYANSVFGDTVGQAYVGKTTLQQGLEDWQSLLTQYGADQGFAMK</sequence>
<evidence type="ECO:0000313" key="5">
    <source>
        <dbReference type="EMBL" id="MSS84632.1"/>
    </source>
</evidence>
<evidence type="ECO:0000256" key="3">
    <source>
        <dbReference type="ARBA" id="ARBA00022729"/>
    </source>
</evidence>
<accession>A0A6N7W869</accession>
<evidence type="ECO:0000313" key="6">
    <source>
        <dbReference type="Proteomes" id="UP000470875"/>
    </source>
</evidence>
<dbReference type="PANTHER" id="PTHR43649">
    <property type="entry name" value="ARABINOSE-BINDING PROTEIN-RELATED"/>
    <property type="match status" value="1"/>
</dbReference>
<keyword evidence="3 4" id="KW-0732">Signal</keyword>
<dbReference type="RefSeq" id="WP_154545179.1">
    <property type="nucleotide sequence ID" value="NZ_VULO01000008.1"/>
</dbReference>
<dbReference type="Gene3D" id="3.40.190.10">
    <property type="entry name" value="Periplasmic binding protein-like II"/>
    <property type="match status" value="1"/>
</dbReference>
<evidence type="ECO:0000256" key="1">
    <source>
        <dbReference type="ARBA" id="ARBA00008520"/>
    </source>
</evidence>
<dbReference type="PROSITE" id="PS01037">
    <property type="entry name" value="SBP_BACTERIAL_1"/>
    <property type="match status" value="1"/>
</dbReference>
<dbReference type="SUPFAM" id="SSF53850">
    <property type="entry name" value="Periplasmic binding protein-like II"/>
    <property type="match status" value="1"/>
</dbReference>
<feature type="chain" id="PRO_5038896916" evidence="4">
    <location>
        <begin position="26"/>
        <end position="448"/>
    </location>
</feature>
<dbReference type="InterPro" id="IPR006059">
    <property type="entry name" value="SBP"/>
</dbReference>
<evidence type="ECO:0000256" key="2">
    <source>
        <dbReference type="ARBA" id="ARBA00022448"/>
    </source>
</evidence>
<dbReference type="Pfam" id="PF01547">
    <property type="entry name" value="SBP_bac_1"/>
    <property type="match status" value="1"/>
</dbReference>